<keyword evidence="1" id="KW-0689">Ribosomal protein</keyword>
<dbReference type="Gene3D" id="3.30.160.20">
    <property type="match status" value="1"/>
</dbReference>
<reference evidence="4" key="2">
    <citation type="submission" date="2025-08" db="UniProtKB">
        <authorList>
            <consortium name="Ensembl"/>
        </authorList>
    </citation>
    <scope>IDENTIFICATION</scope>
    <source>
        <strain evidence="4">Thorbecke</strain>
    </source>
</reference>
<dbReference type="InParanoid" id="A0A5F9CID9"/>
<dbReference type="GeneTree" id="ENSGT00940000165666"/>
<organism evidence="4 5">
    <name type="scientific">Oryctolagus cuniculus</name>
    <name type="common">Rabbit</name>
    <dbReference type="NCBI Taxonomy" id="9986"/>
    <lineage>
        <taxon>Eukaryota</taxon>
        <taxon>Metazoa</taxon>
        <taxon>Chordata</taxon>
        <taxon>Craniata</taxon>
        <taxon>Vertebrata</taxon>
        <taxon>Euteleostomi</taxon>
        <taxon>Mammalia</taxon>
        <taxon>Eutheria</taxon>
        <taxon>Euarchontoglires</taxon>
        <taxon>Glires</taxon>
        <taxon>Lagomorpha</taxon>
        <taxon>Leporidae</taxon>
        <taxon>Oryctolagus</taxon>
    </lineage>
</organism>
<reference evidence="4" key="3">
    <citation type="submission" date="2025-09" db="UniProtKB">
        <authorList>
            <consortium name="Ensembl"/>
        </authorList>
    </citation>
    <scope>IDENTIFICATION</scope>
    <source>
        <strain evidence="4">Thorbecke</strain>
    </source>
</reference>
<dbReference type="EMBL" id="AAGW02024491">
    <property type="status" value="NOT_ANNOTATED_CDS"/>
    <property type="molecule type" value="Genomic_DNA"/>
</dbReference>
<dbReference type="Pfam" id="PF00333">
    <property type="entry name" value="Ribosomal_S5"/>
    <property type="match status" value="1"/>
</dbReference>
<dbReference type="SUPFAM" id="SSF54768">
    <property type="entry name" value="dsRNA-binding domain-like"/>
    <property type="match status" value="1"/>
</dbReference>
<dbReference type="GO" id="GO:0003735">
    <property type="term" value="F:structural constituent of ribosome"/>
    <property type="evidence" value="ECO:0007669"/>
    <property type="project" value="UniProtKB-UniRule"/>
</dbReference>
<accession>A0A5F9CID9</accession>
<dbReference type="AlphaFoldDB" id="A0A5F9CID9"/>
<evidence type="ECO:0000256" key="1">
    <source>
        <dbReference type="PROSITE-ProRule" id="PRU00268"/>
    </source>
</evidence>
<dbReference type="STRING" id="9986.ENSOCUP00000033441"/>
<dbReference type="FunFam" id="3.30.160.20:FF:000133">
    <property type="entry name" value="40S ribosomal protein S2"/>
    <property type="match status" value="1"/>
</dbReference>
<dbReference type="SMR" id="A0A5F9CID9"/>
<feature type="region of interest" description="Disordered" evidence="2">
    <location>
        <begin position="1"/>
        <end position="24"/>
    </location>
</feature>
<dbReference type="PROSITE" id="PS50881">
    <property type="entry name" value="S5_DSRBD"/>
    <property type="match status" value="1"/>
</dbReference>
<reference evidence="4 5" key="1">
    <citation type="journal article" date="2011" name="Nature">
        <title>A high-resolution map of human evolutionary constraint using 29 mammals.</title>
        <authorList>
            <person name="Lindblad-Toh K."/>
            <person name="Garber M."/>
            <person name="Zuk O."/>
            <person name="Lin M.F."/>
            <person name="Parker B.J."/>
            <person name="Washietl S."/>
            <person name="Kheradpour P."/>
            <person name="Ernst J."/>
            <person name="Jordan G."/>
            <person name="Mauceli E."/>
            <person name="Ward L.D."/>
            <person name="Lowe C.B."/>
            <person name="Holloway A.K."/>
            <person name="Clamp M."/>
            <person name="Gnerre S."/>
            <person name="Alfoldi J."/>
            <person name="Beal K."/>
            <person name="Chang J."/>
            <person name="Clawson H."/>
            <person name="Cuff J."/>
            <person name="Di Palma F."/>
            <person name="Fitzgerald S."/>
            <person name="Flicek P."/>
            <person name="Guttman M."/>
            <person name="Hubisz M.J."/>
            <person name="Jaffe D.B."/>
            <person name="Jungreis I."/>
            <person name="Kent W.J."/>
            <person name="Kostka D."/>
            <person name="Lara M."/>
            <person name="Martins A.L."/>
            <person name="Massingham T."/>
            <person name="Moltke I."/>
            <person name="Raney B.J."/>
            <person name="Rasmussen M.D."/>
            <person name="Robinson J."/>
            <person name="Stark A."/>
            <person name="Vilella A.J."/>
            <person name="Wen J."/>
            <person name="Xie X."/>
            <person name="Zody M.C."/>
            <person name="Baldwin J."/>
            <person name="Bloom T."/>
            <person name="Chin C.W."/>
            <person name="Heiman D."/>
            <person name="Nicol R."/>
            <person name="Nusbaum C."/>
            <person name="Young S."/>
            <person name="Wilkinson J."/>
            <person name="Worley K.C."/>
            <person name="Kovar C.L."/>
            <person name="Muzny D.M."/>
            <person name="Gibbs R.A."/>
            <person name="Cree A."/>
            <person name="Dihn H.H."/>
            <person name="Fowler G."/>
            <person name="Jhangiani S."/>
            <person name="Joshi V."/>
            <person name="Lee S."/>
            <person name="Lewis L.R."/>
            <person name="Nazareth L.V."/>
            <person name="Okwuonu G."/>
            <person name="Santibanez J."/>
            <person name="Warren W.C."/>
            <person name="Mardis E.R."/>
            <person name="Weinstock G.M."/>
            <person name="Wilson R.K."/>
            <person name="Delehaunty K."/>
            <person name="Dooling D."/>
            <person name="Fronik C."/>
            <person name="Fulton L."/>
            <person name="Fulton B."/>
            <person name="Graves T."/>
            <person name="Minx P."/>
            <person name="Sodergren E."/>
            <person name="Birney E."/>
            <person name="Margulies E.H."/>
            <person name="Herrero J."/>
            <person name="Green E.D."/>
            <person name="Haussler D."/>
            <person name="Siepel A."/>
            <person name="Goldman N."/>
            <person name="Pollard K.S."/>
            <person name="Pedersen J.S."/>
            <person name="Lander E.S."/>
            <person name="Kellis M."/>
        </authorList>
    </citation>
    <scope>NUCLEOTIDE SEQUENCE [LARGE SCALE GENOMIC DNA]</scope>
    <source>
        <strain evidence="4 5">Thorbecke inbred</strain>
    </source>
</reference>
<evidence type="ECO:0000259" key="3">
    <source>
        <dbReference type="PROSITE" id="PS50881"/>
    </source>
</evidence>
<keyword evidence="1" id="KW-0687">Ribonucleoprotein</keyword>
<evidence type="ECO:0000313" key="4">
    <source>
        <dbReference type="Ensembl" id="ENSOCUP00000033441.1"/>
    </source>
</evidence>
<sequence>MVDYTGTAEGPGGPGGPGMGGRGSLTFRGKAEDKVWFPVTKLGHLDKDVKIKYLEIYLFSLSIKESEIIDFFLGDEVLKIMPVQKQRQAGQQTRFKAFIATRDYSGHVIRVLAVPLLIQLPANGLGKAMPPT</sequence>
<proteinExistence type="predicted"/>
<dbReference type="InterPro" id="IPR013810">
    <property type="entry name" value="Ribosomal_uS5_N"/>
</dbReference>
<dbReference type="Proteomes" id="UP000001811">
    <property type="component" value="Chromosome 17"/>
</dbReference>
<dbReference type="Bgee" id="ENSOCUG00000031351">
    <property type="expression patterns" value="Expressed in blood and 7 other cell types or tissues"/>
</dbReference>
<feature type="domain" description="S5 DRBM" evidence="3">
    <location>
        <begin position="73"/>
        <end position="108"/>
    </location>
</feature>
<keyword evidence="5" id="KW-1185">Reference proteome</keyword>
<dbReference type="GO" id="GO:0006412">
    <property type="term" value="P:translation"/>
    <property type="evidence" value="ECO:0007669"/>
    <property type="project" value="InterPro"/>
</dbReference>
<dbReference type="GO" id="GO:0005840">
    <property type="term" value="C:ribosome"/>
    <property type="evidence" value="ECO:0007669"/>
    <property type="project" value="UniProtKB-KW"/>
</dbReference>
<dbReference type="GO" id="GO:0003723">
    <property type="term" value="F:RNA binding"/>
    <property type="evidence" value="ECO:0007669"/>
    <property type="project" value="InterPro"/>
</dbReference>
<evidence type="ECO:0000313" key="5">
    <source>
        <dbReference type="Proteomes" id="UP000001811"/>
    </source>
</evidence>
<evidence type="ECO:0000256" key="2">
    <source>
        <dbReference type="SAM" id="MobiDB-lite"/>
    </source>
</evidence>
<feature type="compositionally biased region" description="Gly residues" evidence="2">
    <location>
        <begin position="9"/>
        <end position="23"/>
    </location>
</feature>
<name>A0A5F9CID9_RABIT</name>
<dbReference type="GO" id="GO:1990904">
    <property type="term" value="C:ribonucleoprotein complex"/>
    <property type="evidence" value="ECO:0007669"/>
    <property type="project" value="UniProtKB-UniRule"/>
</dbReference>
<dbReference type="Ensembl" id="ENSOCUT00000048032.1">
    <property type="protein sequence ID" value="ENSOCUP00000033441.1"/>
    <property type="gene ID" value="ENSOCUG00000031351.1"/>
</dbReference>
<protein>
    <recommendedName>
        <fullName evidence="3">S5 DRBM domain-containing protein</fullName>
    </recommendedName>
</protein>